<evidence type="ECO:0000256" key="4">
    <source>
        <dbReference type="ARBA" id="ARBA00022741"/>
    </source>
</evidence>
<evidence type="ECO:0000256" key="5">
    <source>
        <dbReference type="ARBA" id="ARBA00022840"/>
    </source>
</evidence>
<dbReference type="PANTHER" id="PTHR45870:SF2">
    <property type="entry name" value="TUBULIN MONOGLYCYLASE TTLL3"/>
    <property type="match status" value="1"/>
</dbReference>
<comment type="subcellular location">
    <subcellularLocation>
        <location evidence="1">Cytoplasm</location>
    </subcellularLocation>
</comment>
<dbReference type="InterPro" id="IPR004344">
    <property type="entry name" value="TTL/TTLL_fam"/>
</dbReference>
<dbReference type="SUPFAM" id="SSF56059">
    <property type="entry name" value="Glutathione synthetase ATP-binding domain-like"/>
    <property type="match status" value="1"/>
</dbReference>
<comment type="caution">
    <text evidence="6">The sequence shown here is derived from an EMBL/GenBank/DDBJ whole genome shotgun (WGS) entry which is preliminary data.</text>
</comment>
<dbReference type="PANTHER" id="PTHR45870">
    <property type="entry name" value="TUBULIN MONOGLYCYLASE TTLL3"/>
    <property type="match status" value="1"/>
</dbReference>
<dbReference type="GO" id="GO:0070736">
    <property type="term" value="F:protein-glycine ligase activity, initiating"/>
    <property type="evidence" value="ECO:0007669"/>
    <property type="project" value="TreeGrafter"/>
</dbReference>
<evidence type="ECO:0000313" key="7">
    <source>
        <dbReference type="Proteomes" id="UP001146120"/>
    </source>
</evidence>
<dbReference type="Gene3D" id="3.30.470.20">
    <property type="entry name" value="ATP-grasp fold, B domain"/>
    <property type="match status" value="1"/>
</dbReference>
<keyword evidence="7" id="KW-1185">Reference proteome</keyword>
<evidence type="ECO:0008006" key="8">
    <source>
        <dbReference type="Google" id="ProtNLM"/>
    </source>
</evidence>
<organism evidence="6 7">
    <name type="scientific">Lagenidium giganteum</name>
    <dbReference type="NCBI Taxonomy" id="4803"/>
    <lineage>
        <taxon>Eukaryota</taxon>
        <taxon>Sar</taxon>
        <taxon>Stramenopiles</taxon>
        <taxon>Oomycota</taxon>
        <taxon>Peronosporomycetes</taxon>
        <taxon>Pythiales</taxon>
        <taxon>Pythiaceae</taxon>
    </lineage>
</organism>
<name>A0AAV2YLZ4_9STRA</name>
<gene>
    <name evidence="6" type="ORF">N0F65_011859</name>
</gene>
<dbReference type="Proteomes" id="UP001146120">
    <property type="component" value="Unassembled WGS sequence"/>
</dbReference>
<dbReference type="PROSITE" id="PS51221">
    <property type="entry name" value="TTL"/>
    <property type="match status" value="1"/>
</dbReference>
<keyword evidence="5" id="KW-0067">ATP-binding</keyword>
<evidence type="ECO:0000256" key="1">
    <source>
        <dbReference type="ARBA" id="ARBA00004496"/>
    </source>
</evidence>
<keyword evidence="3" id="KW-0436">Ligase</keyword>
<dbReference type="AlphaFoldDB" id="A0AAV2YLZ4"/>
<dbReference type="GO" id="GO:0015630">
    <property type="term" value="C:microtubule cytoskeleton"/>
    <property type="evidence" value="ECO:0007669"/>
    <property type="project" value="TreeGrafter"/>
</dbReference>
<proteinExistence type="predicted"/>
<keyword evidence="4" id="KW-0547">Nucleotide-binding</keyword>
<protein>
    <recommendedName>
        <fullName evidence="8">Tubulin-tyrosine ligase</fullName>
    </recommendedName>
</protein>
<sequence>MEFAPRVFVTEDKYEDVILALQARGWTRFAQASFPRFELKWARYAHIAWDNVLPTQRVNHLRNAVVFSQKDLLAKALYAFDATADTRTVDTFFPRAFVTSDTHHVELLRQWFAYCDALRILKATGVPDNDTSVVDALKLLSTFDHWLGCGDLTTTSRSAALDLLQARDPQFHAVADCNVWICKPARLSRGRGIQLLRTEAELDAFLADYAADTPWVVQKYIESPFLGFQRGRKFDVRQWVLIKSLEPLQVLWYRRCYLRFCTEKFTLNQLDAPFVHLSNYSVQKHAACIDDTDDFSMMWSSDRSKVELEKLYGRNVWESEIVPRMKSATKTTILAVAPQLQTVGRGFEWLGLDFVIDGLLQPWLLEVNVSPDVSRSTPVTAELVPLATEDAFKSKTIGCIALF</sequence>
<keyword evidence="2" id="KW-0963">Cytoplasm</keyword>
<evidence type="ECO:0000256" key="3">
    <source>
        <dbReference type="ARBA" id="ARBA00022598"/>
    </source>
</evidence>
<evidence type="ECO:0000313" key="6">
    <source>
        <dbReference type="EMBL" id="DAZ94506.1"/>
    </source>
</evidence>
<dbReference type="Pfam" id="PF03133">
    <property type="entry name" value="TTL"/>
    <property type="match status" value="1"/>
</dbReference>
<dbReference type="GO" id="GO:0005737">
    <property type="term" value="C:cytoplasm"/>
    <property type="evidence" value="ECO:0007669"/>
    <property type="project" value="UniProtKB-SubCell"/>
</dbReference>
<reference evidence="6" key="1">
    <citation type="submission" date="2022-11" db="EMBL/GenBank/DDBJ databases">
        <authorList>
            <person name="Morgan W.R."/>
            <person name="Tartar A."/>
        </authorList>
    </citation>
    <scope>NUCLEOTIDE SEQUENCE</scope>
    <source>
        <strain evidence="6">ARSEF 373</strain>
    </source>
</reference>
<accession>A0AAV2YLZ4</accession>
<evidence type="ECO:0000256" key="2">
    <source>
        <dbReference type="ARBA" id="ARBA00022490"/>
    </source>
</evidence>
<dbReference type="InterPro" id="IPR051437">
    <property type="entry name" value="TTLL_monoglycylase"/>
</dbReference>
<dbReference type="EMBL" id="DAKRPA010000247">
    <property type="protein sequence ID" value="DAZ94506.1"/>
    <property type="molecule type" value="Genomic_DNA"/>
</dbReference>
<dbReference type="GO" id="GO:0005524">
    <property type="term" value="F:ATP binding"/>
    <property type="evidence" value="ECO:0007669"/>
    <property type="project" value="UniProtKB-KW"/>
</dbReference>
<reference evidence="6" key="2">
    <citation type="journal article" date="2023" name="Microbiol Resour">
        <title>Decontamination and Annotation of the Draft Genome Sequence of the Oomycete Lagenidium giganteum ARSEF 373.</title>
        <authorList>
            <person name="Morgan W.R."/>
            <person name="Tartar A."/>
        </authorList>
    </citation>
    <scope>NUCLEOTIDE SEQUENCE</scope>
    <source>
        <strain evidence="6">ARSEF 373</strain>
    </source>
</reference>